<gene>
    <name evidence="2" type="ORF">K7432_005369</name>
</gene>
<name>A0ABR2W3R2_9FUNG</name>
<evidence type="ECO:0000313" key="3">
    <source>
        <dbReference type="Proteomes" id="UP001479436"/>
    </source>
</evidence>
<dbReference type="SUPFAM" id="SSF55486">
    <property type="entry name" value="Metalloproteases ('zincins'), catalytic domain"/>
    <property type="match status" value="1"/>
</dbReference>
<proteinExistence type="predicted"/>
<evidence type="ECO:0000256" key="1">
    <source>
        <dbReference type="SAM" id="SignalP"/>
    </source>
</evidence>
<protein>
    <submittedName>
        <fullName evidence="2">Uncharacterized protein</fullName>
    </submittedName>
</protein>
<sequence length="67" mass="7470">MRTTAKLLLLSLAITGSSVCAQDLPPQVPAAAENFYFHANYDWIKNTTLPGDRSIWNTFSVLDQRNS</sequence>
<keyword evidence="3" id="KW-1185">Reference proteome</keyword>
<accession>A0ABR2W3R2</accession>
<keyword evidence="1" id="KW-0732">Signal</keyword>
<feature type="non-terminal residue" evidence="2">
    <location>
        <position position="67"/>
    </location>
</feature>
<dbReference type="Proteomes" id="UP001479436">
    <property type="component" value="Unassembled WGS sequence"/>
</dbReference>
<comment type="caution">
    <text evidence="2">The sequence shown here is derived from an EMBL/GenBank/DDBJ whole genome shotgun (WGS) entry which is preliminary data.</text>
</comment>
<feature type="signal peptide" evidence="1">
    <location>
        <begin position="1"/>
        <end position="21"/>
    </location>
</feature>
<feature type="chain" id="PRO_5045201527" evidence="1">
    <location>
        <begin position="22"/>
        <end position="67"/>
    </location>
</feature>
<dbReference type="EMBL" id="JASJQH010007084">
    <property type="protein sequence ID" value="KAK9718596.1"/>
    <property type="molecule type" value="Genomic_DNA"/>
</dbReference>
<evidence type="ECO:0000313" key="2">
    <source>
        <dbReference type="EMBL" id="KAK9718596.1"/>
    </source>
</evidence>
<reference evidence="2 3" key="1">
    <citation type="submission" date="2023-04" db="EMBL/GenBank/DDBJ databases">
        <title>Genome of Basidiobolus ranarum AG-B5.</title>
        <authorList>
            <person name="Stajich J.E."/>
            <person name="Carter-House D."/>
            <person name="Gryganskyi A."/>
        </authorList>
    </citation>
    <scope>NUCLEOTIDE SEQUENCE [LARGE SCALE GENOMIC DNA]</scope>
    <source>
        <strain evidence="2 3">AG-B5</strain>
    </source>
</reference>
<organism evidence="2 3">
    <name type="scientific">Basidiobolus ranarum</name>
    <dbReference type="NCBI Taxonomy" id="34480"/>
    <lineage>
        <taxon>Eukaryota</taxon>
        <taxon>Fungi</taxon>
        <taxon>Fungi incertae sedis</taxon>
        <taxon>Zoopagomycota</taxon>
        <taxon>Entomophthoromycotina</taxon>
        <taxon>Basidiobolomycetes</taxon>
        <taxon>Basidiobolales</taxon>
        <taxon>Basidiobolaceae</taxon>
        <taxon>Basidiobolus</taxon>
    </lineage>
</organism>